<keyword evidence="1" id="KW-0175">Coiled coil</keyword>
<reference evidence="3" key="1">
    <citation type="submission" date="2021-03" db="EMBL/GenBank/DDBJ databases">
        <authorList>
            <person name="Tagirdzhanova G."/>
        </authorList>
    </citation>
    <scope>NUCLEOTIDE SEQUENCE</scope>
</reference>
<sequence length="584" mass="63983">MDSLENSWATEEPSPAIQRTRKRLGRVRNMFHKKEQKAVTTQESLNGVSETKESNTNRLIKGLQSRLRCPLVRRKKRSEPPPLDILSNSTEEALEVASGTTLAFAARDLDNGATQAEAVKTSSHTTPIVADVVSSPEGYASKESGKDGQAITSTVEEDRSAPAPIRGGPSPAKSAISDATLLDSPHRASPLTSNMPLHLADAEDDHVISMSPSSQQYLSRTYGEFSRYHKSVEKLQADLATERESAQHDRGVTRQALVEAQDDIANLEAEVSDLKDQLETEKQSSQIHLDNYNRCDHNATIIITNCHERISKLEADLNHEQHKARHNFSEAEQYMGLAESWRDAFHQLGHNPEALWKMLVDELRVRGVVFDYYGHLHRIGLRKAVLGAENVDEWVAGLGDRRLLNQEADKEDDCEIATVAMTTAGDLVVGGRIGANKSGEVIIGRSQASAEEKIAEENQADAEANEERVAEKEGHFDLNNVVEANGISEQENTGEAILHDQRHGVCRGSDTVDLVVGDQENFSCLEVEDGAHVENTASNSDLGDVSNGTPSQLLNPQISSLGLRHALPLPTIGNGLLTPLLWSH</sequence>
<feature type="compositionally biased region" description="Polar residues" evidence="2">
    <location>
        <begin position="38"/>
        <end position="49"/>
    </location>
</feature>
<organism evidence="3 4">
    <name type="scientific">Alectoria fallacina</name>
    <dbReference type="NCBI Taxonomy" id="1903189"/>
    <lineage>
        <taxon>Eukaryota</taxon>
        <taxon>Fungi</taxon>
        <taxon>Dikarya</taxon>
        <taxon>Ascomycota</taxon>
        <taxon>Pezizomycotina</taxon>
        <taxon>Lecanoromycetes</taxon>
        <taxon>OSLEUM clade</taxon>
        <taxon>Lecanoromycetidae</taxon>
        <taxon>Lecanorales</taxon>
        <taxon>Lecanorineae</taxon>
        <taxon>Parmeliaceae</taxon>
        <taxon>Alectoria</taxon>
    </lineage>
</organism>
<evidence type="ECO:0000256" key="1">
    <source>
        <dbReference type="SAM" id="Coils"/>
    </source>
</evidence>
<gene>
    <name evidence="3" type="ORF">ALECFALPRED_010383</name>
</gene>
<feature type="region of interest" description="Disordered" evidence="2">
    <location>
        <begin position="133"/>
        <end position="176"/>
    </location>
</feature>
<feature type="coiled-coil region" evidence="1">
    <location>
        <begin position="250"/>
        <end position="284"/>
    </location>
</feature>
<protein>
    <submittedName>
        <fullName evidence="3">Uncharacterized protein</fullName>
    </submittedName>
</protein>
<comment type="caution">
    <text evidence="3">The sequence shown here is derived from an EMBL/GenBank/DDBJ whole genome shotgun (WGS) entry which is preliminary data.</text>
</comment>
<proteinExistence type="predicted"/>
<feature type="region of interest" description="Disordered" evidence="2">
    <location>
        <begin position="35"/>
        <end position="58"/>
    </location>
</feature>
<accession>A0A8H3F5B3</accession>
<dbReference type="OrthoDB" id="10350186at2759"/>
<feature type="region of interest" description="Disordered" evidence="2">
    <location>
        <begin position="1"/>
        <end position="23"/>
    </location>
</feature>
<evidence type="ECO:0000313" key="3">
    <source>
        <dbReference type="EMBL" id="CAF9915928.1"/>
    </source>
</evidence>
<dbReference type="AlphaFoldDB" id="A0A8H3F5B3"/>
<evidence type="ECO:0000313" key="4">
    <source>
        <dbReference type="Proteomes" id="UP000664203"/>
    </source>
</evidence>
<evidence type="ECO:0000256" key="2">
    <source>
        <dbReference type="SAM" id="MobiDB-lite"/>
    </source>
</evidence>
<keyword evidence="4" id="KW-1185">Reference proteome</keyword>
<name>A0A8H3F5B3_9LECA</name>
<dbReference type="EMBL" id="CAJPDR010000086">
    <property type="protein sequence ID" value="CAF9915928.1"/>
    <property type="molecule type" value="Genomic_DNA"/>
</dbReference>
<dbReference type="Proteomes" id="UP000664203">
    <property type="component" value="Unassembled WGS sequence"/>
</dbReference>